<dbReference type="Proteomes" id="UP001273768">
    <property type="component" value="Unassembled WGS sequence"/>
</dbReference>
<accession>A0ABU3Z4N1</accession>
<dbReference type="RefSeq" id="WP_317296948.1">
    <property type="nucleotide sequence ID" value="NZ_JABFFQ010000010.1"/>
</dbReference>
<sequence>MPCALHAHDDQGREPATAGNYTTGATVNHSRDAKEASPGAPATRANARKWEGIL</sequence>
<gene>
    <name evidence="2" type="ORF">HL657_11430</name>
</gene>
<feature type="region of interest" description="Disordered" evidence="1">
    <location>
        <begin position="1"/>
        <end position="54"/>
    </location>
</feature>
<evidence type="ECO:0000313" key="2">
    <source>
        <dbReference type="EMBL" id="MDV4343767.1"/>
    </source>
</evidence>
<proteinExistence type="predicted"/>
<comment type="caution">
    <text evidence="2">The sequence shown here is derived from an EMBL/GenBank/DDBJ whole genome shotgun (WGS) entry which is preliminary data.</text>
</comment>
<dbReference type="EMBL" id="JABFFQ010000010">
    <property type="protein sequence ID" value="MDV4343767.1"/>
    <property type="molecule type" value="Genomic_DNA"/>
</dbReference>
<evidence type="ECO:0000313" key="3">
    <source>
        <dbReference type="Proteomes" id="UP001273768"/>
    </source>
</evidence>
<organism evidence="2 3">
    <name type="scientific">Methanoculleus nereidis</name>
    <dbReference type="NCBI Taxonomy" id="2735141"/>
    <lineage>
        <taxon>Archaea</taxon>
        <taxon>Methanobacteriati</taxon>
        <taxon>Methanobacteriota</taxon>
        <taxon>Stenosarchaea group</taxon>
        <taxon>Methanomicrobia</taxon>
        <taxon>Methanomicrobiales</taxon>
        <taxon>Methanomicrobiaceae</taxon>
        <taxon>Methanoculleus</taxon>
    </lineage>
</organism>
<reference evidence="2 3" key="1">
    <citation type="submission" date="2020-05" db="EMBL/GenBank/DDBJ databases">
        <title>Isolation and characterization of methanoarchaea from a cold seep at offshore SW Taiwan.</title>
        <authorList>
            <person name="Chen Y.-W."/>
            <person name="Chen S.-C."/>
            <person name="Lai M.-C."/>
        </authorList>
    </citation>
    <scope>NUCLEOTIDE SEQUENCE [LARGE SCALE GENOMIC DNA]</scope>
    <source>
        <strain evidence="2 3">YWC-01</strain>
    </source>
</reference>
<keyword evidence="3" id="KW-1185">Reference proteome</keyword>
<feature type="compositionally biased region" description="Polar residues" evidence="1">
    <location>
        <begin position="19"/>
        <end position="28"/>
    </location>
</feature>
<protein>
    <submittedName>
        <fullName evidence="2">Uncharacterized protein</fullName>
    </submittedName>
</protein>
<name>A0ABU3Z4N1_9EURY</name>
<feature type="compositionally biased region" description="Basic and acidic residues" evidence="1">
    <location>
        <begin position="1"/>
        <end position="13"/>
    </location>
</feature>
<evidence type="ECO:0000256" key="1">
    <source>
        <dbReference type="SAM" id="MobiDB-lite"/>
    </source>
</evidence>